<dbReference type="PANTHER" id="PTHR45913">
    <property type="entry name" value="EPM2A-INTERACTING PROTEIN 1"/>
    <property type="match status" value="1"/>
</dbReference>
<dbReference type="EMBL" id="DQ445481">
    <property type="protein sequence ID" value="ABE27268.1"/>
    <property type="molecule type" value="Genomic_DNA"/>
</dbReference>
<dbReference type="AlphaFoldDB" id="Q15EY1"/>
<evidence type="ECO:0000313" key="1">
    <source>
        <dbReference type="EMBL" id="ABE27268.1"/>
    </source>
</evidence>
<organism evidence="1">
    <name type="scientific">Nosema bombycis</name>
    <name type="common">Microsporidian parasite</name>
    <name type="synonym">Pebrine of silkworm</name>
    <dbReference type="NCBI Taxonomy" id="27978"/>
    <lineage>
        <taxon>Eukaryota</taxon>
        <taxon>Fungi</taxon>
        <taxon>Fungi incertae sedis</taxon>
        <taxon>Microsporidia</taxon>
        <taxon>Nosematidae</taxon>
        <taxon>Nosema</taxon>
    </lineage>
</organism>
<accession>Q15EY1</accession>
<dbReference type="PANTHER" id="PTHR45913:SF5">
    <property type="entry name" value="GENERAL TRANSCRIPTION FACTOR II-I REPEAT DOMAIN-CONTAINING PROTEIN 2A-LIKE PROTEIN"/>
    <property type="match status" value="1"/>
</dbReference>
<reference evidence="1" key="1">
    <citation type="journal article" date="2006" name="Int. J. Parasitol.">
        <title>The varying microsporidian genome: existence of long-terminal repeat retrotransposon in domesticated silkworm parasite Nosema bombycis.</title>
        <authorList>
            <person name="Xu J."/>
            <person name="Pan G."/>
            <person name="Fang L."/>
            <person name="Li J."/>
            <person name="Tian X."/>
            <person name="Li T."/>
            <person name="Zhou Z."/>
            <person name="Xiang Z."/>
        </authorList>
    </citation>
    <scope>NUCLEOTIDE SEQUENCE</scope>
</reference>
<sequence>MLKRIYSLKNELQAFIDIKGYYFPYFNDKEWMCDFGFLIDITQKLNDLNLQLQGKGQFIHNLIDKIKGFERKLKLWRTNLKQNNAYYFPSLGKETPLSTVKYANYIDLLINEFEIRFKKFYTDKFSILLKIFSSPFNIDVDKIPPEYQMEIIDMQSNSNLKNAFFTVDIQTFYKLYVGNVEFPLLAKNAKKMMLLFGSTYACEQLFSTMNFIKNDHRSRLSDGRLESCIRVAISSIQTDIDQIVAKKQCQNSH</sequence>
<name>Q15EY1_NOSBO</name>
<evidence type="ECO:0008006" key="2">
    <source>
        <dbReference type="Google" id="ProtNLM"/>
    </source>
</evidence>
<proteinExistence type="predicted"/>
<protein>
    <recommendedName>
        <fullName evidence="2">General transcription factor II-I repeat domain-containing protein 2</fullName>
    </recommendedName>
</protein>